<protein>
    <submittedName>
        <fullName evidence="1">Uncharacterized protein</fullName>
    </submittedName>
</protein>
<dbReference type="Proteomes" id="UP001529491">
    <property type="component" value="Chromosome"/>
</dbReference>
<evidence type="ECO:0000313" key="1">
    <source>
        <dbReference type="EMBL" id="WOT04385.1"/>
    </source>
</evidence>
<organism evidence="1 2">
    <name type="scientific">Shewanella youngdeokensis</name>
    <dbReference type="NCBI Taxonomy" id="2999068"/>
    <lineage>
        <taxon>Bacteria</taxon>
        <taxon>Pseudomonadati</taxon>
        <taxon>Pseudomonadota</taxon>
        <taxon>Gammaproteobacteria</taxon>
        <taxon>Alteromonadales</taxon>
        <taxon>Shewanellaceae</taxon>
        <taxon>Shewanella</taxon>
    </lineage>
</organism>
<accession>A0ABZ0JVN9</accession>
<sequence>MSKKISEILFRSLGTHALKALSVSENELKLIVAPWDNLQNEAVAVFKSVNIIYFEGDSGEIGVVSDLNLPWDIIRFDSTQISDSIWEFGLCCSEVKLGFRAAMPKIFFA</sequence>
<reference evidence="1 2" key="1">
    <citation type="submission" date="2023-10" db="EMBL/GenBank/DDBJ databases">
        <title>Complete genome sequence of Shewanella sp. DAU334.</title>
        <authorList>
            <person name="Lee Y.-S."/>
            <person name="Jeong H.-R."/>
            <person name="Hwang E.-J."/>
            <person name="Choi Y.-L."/>
            <person name="Kim G.-D."/>
        </authorList>
    </citation>
    <scope>NUCLEOTIDE SEQUENCE [LARGE SCALE GENOMIC DNA]</scope>
    <source>
        <strain evidence="1 2">DAU334</strain>
    </source>
</reference>
<name>A0ABZ0JVN9_9GAMM</name>
<gene>
    <name evidence="1" type="ORF">RGE70_13790</name>
</gene>
<proteinExistence type="predicted"/>
<keyword evidence="2" id="KW-1185">Reference proteome</keyword>
<dbReference type="EMBL" id="CP136522">
    <property type="protein sequence ID" value="WOT04385.1"/>
    <property type="molecule type" value="Genomic_DNA"/>
</dbReference>
<dbReference type="RefSeq" id="WP_310472016.1">
    <property type="nucleotide sequence ID" value="NZ_CP136522.1"/>
</dbReference>
<evidence type="ECO:0000313" key="2">
    <source>
        <dbReference type="Proteomes" id="UP001529491"/>
    </source>
</evidence>